<feature type="non-terminal residue" evidence="3">
    <location>
        <position position="1"/>
    </location>
</feature>
<dbReference type="AlphaFoldDB" id="A0A3B1D1H5"/>
<accession>A0A3B1D1H5</accession>
<dbReference type="InterPro" id="IPR019999">
    <property type="entry name" value="Anth_synth_I-like"/>
</dbReference>
<feature type="domain" description="Anthranilate synthase component I N-terminal" evidence="2">
    <location>
        <begin position="19"/>
        <end position="95"/>
    </location>
</feature>
<name>A0A3B1D1H5_9ZZZZ</name>
<dbReference type="PANTHER" id="PTHR11236:SF9">
    <property type="entry name" value="ANTHRANILATE SYNTHASE COMPONENT 1"/>
    <property type="match status" value="1"/>
</dbReference>
<protein>
    <submittedName>
        <fullName evidence="3">Para-aminobenzoate synthase, aminase component</fullName>
        <ecNumber evidence="3">2.6.1.85</ecNumber>
    </submittedName>
</protein>
<dbReference type="EMBL" id="UOGI01000355">
    <property type="protein sequence ID" value="VAX34582.1"/>
    <property type="molecule type" value="Genomic_DNA"/>
</dbReference>
<sequence>CCGLGKKNVAGCKDLKMVDKRPLGKLRELLLSYQQRNDPRLPPFQGGAIGLLSYEFVHYLERLPGTAVDELQIPDAHFFVVDRLFAFDHIERKAYAIVCPGARRAGLGVMEKWRNGEMEKWHSDLPYPGMYDEAGDSLCRMTDEYKRAGDDVPDAVIPERHGRADIVYEMTKRDYMDMVVRAKEYIHAGDIFQANLSQRLSADIKTSPWRVYSILRQINPSPFSAFVDFGDYQIVSSSPERLVRLRDGIADTRPIAGTRPRGTTAAEDERLRAALLLNEKERAEHIMLIDLERNDLGRVCSYGTVRVDELMTTEDYSHVIHIVSNVRGVLSAERDAFSLLRATFPGGTITGVPKVRCMEIIDELEPVVRGPYTGSIGYIGFSGDMDMNIIIRTFVIKDGRAYVQAGAGIVADSVPEREYYESLKKAEALLSTLERL</sequence>
<evidence type="ECO:0000259" key="1">
    <source>
        <dbReference type="Pfam" id="PF00425"/>
    </source>
</evidence>
<organism evidence="3">
    <name type="scientific">hydrothermal vent metagenome</name>
    <dbReference type="NCBI Taxonomy" id="652676"/>
    <lineage>
        <taxon>unclassified sequences</taxon>
        <taxon>metagenomes</taxon>
        <taxon>ecological metagenomes</taxon>
    </lineage>
</organism>
<reference evidence="3" key="1">
    <citation type="submission" date="2018-06" db="EMBL/GenBank/DDBJ databases">
        <authorList>
            <person name="Zhirakovskaya E."/>
        </authorList>
    </citation>
    <scope>NUCLEOTIDE SEQUENCE</scope>
</reference>
<keyword evidence="3" id="KW-0032">Aminotransferase</keyword>
<dbReference type="Pfam" id="PF04715">
    <property type="entry name" value="Anth_synt_I_N"/>
    <property type="match status" value="1"/>
</dbReference>
<dbReference type="PANTHER" id="PTHR11236">
    <property type="entry name" value="AMINOBENZOATE/ANTHRANILATE SYNTHASE"/>
    <property type="match status" value="1"/>
</dbReference>
<dbReference type="GO" id="GO:0000162">
    <property type="term" value="P:L-tryptophan biosynthetic process"/>
    <property type="evidence" value="ECO:0007669"/>
    <property type="project" value="TreeGrafter"/>
</dbReference>
<evidence type="ECO:0000313" key="3">
    <source>
        <dbReference type="EMBL" id="VAX34582.1"/>
    </source>
</evidence>
<evidence type="ECO:0000259" key="2">
    <source>
        <dbReference type="Pfam" id="PF04715"/>
    </source>
</evidence>
<dbReference type="PRINTS" id="PR00095">
    <property type="entry name" value="ANTSNTHASEI"/>
</dbReference>
<dbReference type="InterPro" id="IPR006805">
    <property type="entry name" value="Anth_synth_I_N"/>
</dbReference>
<dbReference type="EC" id="2.6.1.85" evidence="3"/>
<gene>
    <name evidence="3" type="ORF">MNBD_NITROSPIRAE03-6</name>
</gene>
<dbReference type="GO" id="GO:0046820">
    <property type="term" value="F:4-amino-4-deoxychorismate synthase activity"/>
    <property type="evidence" value="ECO:0007669"/>
    <property type="project" value="UniProtKB-EC"/>
</dbReference>
<keyword evidence="3" id="KW-0808">Transferase</keyword>
<dbReference type="SUPFAM" id="SSF56322">
    <property type="entry name" value="ADC synthase"/>
    <property type="match status" value="1"/>
</dbReference>
<dbReference type="Pfam" id="PF00425">
    <property type="entry name" value="Chorismate_bind"/>
    <property type="match status" value="1"/>
</dbReference>
<dbReference type="InterPro" id="IPR005801">
    <property type="entry name" value="ADC_synthase"/>
</dbReference>
<feature type="domain" description="Chorismate-utilising enzyme C-terminal" evidence="1">
    <location>
        <begin position="172"/>
        <end position="425"/>
    </location>
</feature>
<dbReference type="InterPro" id="IPR015890">
    <property type="entry name" value="Chorismate_C"/>
</dbReference>
<proteinExistence type="predicted"/>
<dbReference type="Gene3D" id="3.60.120.10">
    <property type="entry name" value="Anthranilate synthase"/>
    <property type="match status" value="1"/>
</dbReference>